<evidence type="ECO:0000313" key="2">
    <source>
        <dbReference type="Proteomes" id="UP001652660"/>
    </source>
</evidence>
<dbReference type="Proteomes" id="UP001652660">
    <property type="component" value="Chromosome 10c"/>
</dbReference>
<dbReference type="Gene3D" id="2.40.50.140">
    <property type="entry name" value="Nucleic acid-binding proteins"/>
    <property type="match status" value="1"/>
</dbReference>
<evidence type="ECO:0000256" key="1">
    <source>
        <dbReference type="SAM" id="MobiDB-lite"/>
    </source>
</evidence>
<dbReference type="SUPFAM" id="SSF50249">
    <property type="entry name" value="Nucleic acid-binding proteins"/>
    <property type="match status" value="1"/>
</dbReference>
<organism evidence="2 3">
    <name type="scientific">Coffea arabica</name>
    <name type="common">Arabian coffee</name>
    <dbReference type="NCBI Taxonomy" id="13443"/>
    <lineage>
        <taxon>Eukaryota</taxon>
        <taxon>Viridiplantae</taxon>
        <taxon>Streptophyta</taxon>
        <taxon>Embryophyta</taxon>
        <taxon>Tracheophyta</taxon>
        <taxon>Spermatophyta</taxon>
        <taxon>Magnoliopsida</taxon>
        <taxon>eudicotyledons</taxon>
        <taxon>Gunneridae</taxon>
        <taxon>Pentapetalae</taxon>
        <taxon>asterids</taxon>
        <taxon>lamiids</taxon>
        <taxon>Gentianales</taxon>
        <taxon>Rubiaceae</taxon>
        <taxon>Ixoroideae</taxon>
        <taxon>Gardenieae complex</taxon>
        <taxon>Bertiereae - Coffeeae clade</taxon>
        <taxon>Coffeeae</taxon>
        <taxon>Coffea</taxon>
    </lineage>
</organism>
<name>A0ABM4W267_COFAR</name>
<proteinExistence type="predicted"/>
<evidence type="ECO:0000313" key="3">
    <source>
        <dbReference type="RefSeq" id="XP_071925883.1"/>
    </source>
</evidence>
<reference evidence="3" key="1">
    <citation type="submission" date="2025-08" db="UniProtKB">
        <authorList>
            <consortium name="RefSeq"/>
        </authorList>
    </citation>
    <scope>IDENTIFICATION</scope>
    <source>
        <tissue evidence="3">Leaves</tissue>
    </source>
</reference>
<protein>
    <recommendedName>
        <fullName evidence="4">Replication factor A C-terminal domain-containing protein</fullName>
    </recommendedName>
</protein>
<keyword evidence="2" id="KW-1185">Reference proteome</keyword>
<accession>A0ABM4W267</accession>
<dbReference type="InterPro" id="IPR012340">
    <property type="entry name" value="NA-bd_OB-fold"/>
</dbReference>
<feature type="compositionally biased region" description="Polar residues" evidence="1">
    <location>
        <begin position="135"/>
        <end position="147"/>
    </location>
</feature>
<gene>
    <name evidence="3" type="primary">LOC140016267</name>
</gene>
<dbReference type="GeneID" id="140016267"/>
<feature type="region of interest" description="Disordered" evidence="1">
    <location>
        <begin position="124"/>
        <end position="183"/>
    </location>
</feature>
<evidence type="ECO:0008006" key="4">
    <source>
        <dbReference type="Google" id="ProtNLM"/>
    </source>
</evidence>
<sequence length="183" mass="20574">MCCKNCCRSTAANYQIEFTCNSSKERHPAVPRCHFDVDLTDDTSMIPASIFGELAENLLTFSALENVELPLEFVHKELKSKMFLLHIKPVQTQLADARQRYTIIYYSEINDDVDSVRLTSEPKDGSLFPGKESDTIQLATPGENSARSKVCVRLSERFDGPQSTEANEDENAECSSTKKQKIN</sequence>
<dbReference type="RefSeq" id="XP_071925883.1">
    <property type="nucleotide sequence ID" value="XM_072069782.1"/>
</dbReference>